<dbReference type="InterPro" id="IPR035490">
    <property type="entry name" value="GlmS/FrlB_SIS"/>
</dbReference>
<dbReference type="SUPFAM" id="SSF56235">
    <property type="entry name" value="N-terminal nucleophile aminohydrolases (Ntn hydrolases)"/>
    <property type="match status" value="1"/>
</dbReference>
<dbReference type="FunFam" id="3.40.50.10490:FF:000094">
    <property type="match status" value="1"/>
</dbReference>
<dbReference type="PANTHER" id="PTHR10937:SF10">
    <property type="entry name" value="GLUTAMINE--FRUCTOSE-6-PHOSPHATE AMINOTRANSFERASE [ISOMERIZING] 2"/>
    <property type="match status" value="1"/>
</dbReference>
<protein>
    <recommendedName>
        <fullName evidence="2">glutamine--fructose-6-phosphate transaminase (isomerizing)</fullName>
        <ecNumber evidence="2">2.6.1.16</ecNumber>
    </recommendedName>
</protein>
<evidence type="ECO:0000256" key="5">
    <source>
        <dbReference type="ARBA" id="ARBA00022962"/>
    </source>
</evidence>
<dbReference type="GO" id="GO:0097367">
    <property type="term" value="F:carbohydrate derivative binding"/>
    <property type="evidence" value="ECO:0007669"/>
    <property type="project" value="InterPro"/>
</dbReference>
<dbReference type="EC" id="2.6.1.16" evidence="2"/>
<dbReference type="CDD" id="cd05009">
    <property type="entry name" value="SIS_GlmS_GlmD_2"/>
    <property type="match status" value="1"/>
</dbReference>
<feature type="domain" description="SIS" evidence="7">
    <location>
        <begin position="526"/>
        <end position="651"/>
    </location>
</feature>
<evidence type="ECO:0000256" key="1">
    <source>
        <dbReference type="ARBA" id="ARBA00001031"/>
    </source>
</evidence>
<proteinExistence type="predicted"/>
<evidence type="ECO:0000256" key="4">
    <source>
        <dbReference type="ARBA" id="ARBA00022737"/>
    </source>
</evidence>
<evidence type="ECO:0000256" key="3">
    <source>
        <dbReference type="ARBA" id="ARBA00022679"/>
    </source>
</evidence>
<reference evidence="8" key="1">
    <citation type="submission" date="2025-08" db="UniProtKB">
        <authorList>
            <consortium name="Ensembl"/>
        </authorList>
    </citation>
    <scope>IDENTIFICATION</scope>
</reference>
<comment type="catalytic activity">
    <reaction evidence="1">
        <text>D-fructose 6-phosphate + L-glutamine = D-glucosamine 6-phosphate + L-glutamate</text>
        <dbReference type="Rhea" id="RHEA:13237"/>
        <dbReference type="ChEBI" id="CHEBI:29985"/>
        <dbReference type="ChEBI" id="CHEBI:58359"/>
        <dbReference type="ChEBI" id="CHEBI:58725"/>
        <dbReference type="ChEBI" id="CHEBI:61527"/>
        <dbReference type="EC" id="2.6.1.16"/>
    </reaction>
</comment>
<dbReference type="Ensembl" id="ENSSRHT00000080338.1">
    <property type="protein sequence ID" value="ENSSRHP00000078213.1"/>
    <property type="gene ID" value="ENSSRHG00000036950.1"/>
</dbReference>
<keyword evidence="4" id="KW-0677">Repeat</keyword>
<dbReference type="PANTHER" id="PTHR10937">
    <property type="entry name" value="GLUCOSAMINE--FRUCTOSE-6-PHOSPHATE AMINOTRANSFERASE, ISOMERIZING"/>
    <property type="match status" value="1"/>
</dbReference>
<dbReference type="PROSITE" id="PS51278">
    <property type="entry name" value="GATASE_TYPE_2"/>
    <property type="match status" value="1"/>
</dbReference>
<name>A0A673LQM9_9TELE</name>
<dbReference type="GO" id="GO:0006002">
    <property type="term" value="P:fructose 6-phosphate metabolic process"/>
    <property type="evidence" value="ECO:0007669"/>
    <property type="project" value="TreeGrafter"/>
</dbReference>
<dbReference type="GO" id="GO:0006487">
    <property type="term" value="P:protein N-linked glycosylation"/>
    <property type="evidence" value="ECO:0007669"/>
    <property type="project" value="TreeGrafter"/>
</dbReference>
<dbReference type="InterPro" id="IPR035466">
    <property type="entry name" value="GlmS/AgaS_SIS"/>
</dbReference>
<dbReference type="CDD" id="cd05008">
    <property type="entry name" value="SIS_GlmS_GlmD_1"/>
    <property type="match status" value="1"/>
</dbReference>
<dbReference type="Gene3D" id="3.40.50.10490">
    <property type="entry name" value="Glucose-6-phosphate isomerase like protein, domain 1"/>
    <property type="match status" value="2"/>
</dbReference>
<evidence type="ECO:0000256" key="2">
    <source>
        <dbReference type="ARBA" id="ARBA00012916"/>
    </source>
</evidence>
<organism evidence="8 9">
    <name type="scientific">Sinocyclocheilus rhinocerous</name>
    <dbReference type="NCBI Taxonomy" id="307959"/>
    <lineage>
        <taxon>Eukaryota</taxon>
        <taxon>Metazoa</taxon>
        <taxon>Chordata</taxon>
        <taxon>Craniata</taxon>
        <taxon>Vertebrata</taxon>
        <taxon>Euteleostomi</taxon>
        <taxon>Actinopterygii</taxon>
        <taxon>Neopterygii</taxon>
        <taxon>Teleostei</taxon>
        <taxon>Ostariophysi</taxon>
        <taxon>Cypriniformes</taxon>
        <taxon>Cyprinidae</taxon>
        <taxon>Cyprininae</taxon>
        <taxon>Sinocyclocheilus</taxon>
    </lineage>
</organism>
<accession>A0A673LQM9</accession>
<dbReference type="PROSITE" id="PS51464">
    <property type="entry name" value="SIS"/>
    <property type="match status" value="2"/>
</dbReference>
<dbReference type="Pfam" id="PF13522">
    <property type="entry name" value="GATase_6"/>
    <property type="match status" value="1"/>
</dbReference>
<dbReference type="Proteomes" id="UP000472270">
    <property type="component" value="Unassembled WGS sequence"/>
</dbReference>
<feature type="domain" description="Glutamine amidotransferase type-2" evidence="6">
    <location>
        <begin position="8"/>
        <end position="283"/>
    </location>
</feature>
<feature type="domain" description="SIS" evidence="7">
    <location>
        <begin position="355"/>
        <end position="494"/>
    </location>
</feature>
<evidence type="ECO:0000313" key="9">
    <source>
        <dbReference type="Proteomes" id="UP000472270"/>
    </source>
</evidence>
<dbReference type="NCBIfam" id="NF001484">
    <property type="entry name" value="PRK00331.1"/>
    <property type="match status" value="1"/>
</dbReference>
<dbReference type="InterPro" id="IPR017932">
    <property type="entry name" value="GATase_2_dom"/>
</dbReference>
<evidence type="ECO:0000259" key="7">
    <source>
        <dbReference type="PROSITE" id="PS51464"/>
    </source>
</evidence>
<dbReference type="GO" id="GO:0046349">
    <property type="term" value="P:amino sugar biosynthetic process"/>
    <property type="evidence" value="ECO:0007669"/>
    <property type="project" value="UniProtKB-ARBA"/>
</dbReference>
<keyword evidence="3" id="KW-0808">Transferase</keyword>
<dbReference type="InterPro" id="IPR029055">
    <property type="entry name" value="Ntn_hydrolases_N"/>
</dbReference>
<sequence>MCLHTRLVRIFAYLNYRVPRTRRDIFQTLIKGLQRLEYRGYDSAGVAVDGSGKDHAASISLYKKTGKVKALDEEIYKNNGIDFEAELDTHFGIAHTRWATHGEPSPVNSHPHRSDKNNEFVVIHNGIITNYKELRKYLVSKGYEFESETDTEVIPKLIKYLYDNRENEYVSFSTLVERVIKQLEGAFALVFKSIHFPGEAVATRRGSPLLIGVRCQYELSTEQIPVQYNCGKSGSLHPFFSNQCFHDRLAVEFYLASDASAIIEHTNKVIYLEDDDVAVVMEGKLYVHRIKRKAGEDPVRVIQTLQMELQQIMKGNFKAFMQKEIFEQPESVVNTMRGRICFDSNTVILGGLSDHLKEIKRCRRLILIGCGTSYHAGVATRQILEELTELPVMIELASDFLDRITPVFRDDVCFFISQSGETADTLMALRYCKQRGALTVGVTNTVGSSICRETDCGVHINAGPEVGVASTKAYTSQFVSLIMFALMLSEDRLSMQQRRLEIINGLKKLPELIKEVLALDDQIKSIADELHHQRSLLVMGRGYNYATCLEGALKIKEITYMHSEGIMAGELKHGPLALIDKHMPVIMIIMRDACYKKLIYATDDPEISKMAYKTIELPQTVDCLQGILSVIPLQLISFHLAVLRGYDVDCPRNLAKSVTVE</sequence>
<evidence type="ECO:0000313" key="8">
    <source>
        <dbReference type="Ensembl" id="ENSSRHP00000078213.1"/>
    </source>
</evidence>
<dbReference type="GO" id="GO:0006047">
    <property type="term" value="P:UDP-N-acetylglucosamine metabolic process"/>
    <property type="evidence" value="ECO:0007669"/>
    <property type="project" value="TreeGrafter"/>
</dbReference>
<reference evidence="8" key="2">
    <citation type="submission" date="2025-09" db="UniProtKB">
        <authorList>
            <consortium name="Ensembl"/>
        </authorList>
    </citation>
    <scope>IDENTIFICATION</scope>
</reference>
<dbReference type="AlphaFoldDB" id="A0A673LQM9"/>
<gene>
    <name evidence="8" type="primary">gfpt2</name>
</gene>
<dbReference type="InterPro" id="IPR001347">
    <property type="entry name" value="SIS_dom"/>
</dbReference>
<keyword evidence="9" id="KW-1185">Reference proteome</keyword>
<dbReference type="CDD" id="cd00714">
    <property type="entry name" value="GFAT"/>
    <property type="match status" value="1"/>
</dbReference>
<evidence type="ECO:0000259" key="6">
    <source>
        <dbReference type="PROSITE" id="PS51278"/>
    </source>
</evidence>
<dbReference type="SUPFAM" id="SSF53697">
    <property type="entry name" value="SIS domain"/>
    <property type="match status" value="1"/>
</dbReference>
<dbReference type="GO" id="GO:0004360">
    <property type="term" value="F:glutamine-fructose-6-phosphate transaminase (isomerizing) activity"/>
    <property type="evidence" value="ECO:0007669"/>
    <property type="project" value="UniProtKB-EC"/>
</dbReference>
<keyword evidence="5" id="KW-0315">Glutamine amidotransferase</keyword>
<dbReference type="FunFam" id="3.40.50.10490:FF:000002">
    <property type="entry name" value="Glutamine--fructose-6-phosphate aminotransferase [isomerizing]"/>
    <property type="match status" value="1"/>
</dbReference>
<dbReference type="Gene3D" id="3.60.20.10">
    <property type="entry name" value="Glutamine Phosphoribosylpyrophosphate, subunit 1, domain 1"/>
    <property type="match status" value="1"/>
</dbReference>
<dbReference type="InterPro" id="IPR046348">
    <property type="entry name" value="SIS_dom_sf"/>
</dbReference>
<dbReference type="Pfam" id="PF01380">
    <property type="entry name" value="SIS"/>
    <property type="match status" value="2"/>
</dbReference>
<dbReference type="InterPro" id="IPR047084">
    <property type="entry name" value="GFAT_N"/>
</dbReference>